<comment type="caution">
    <text evidence="7">The sequence shown here is derived from an EMBL/GenBank/DDBJ whole genome shotgun (WGS) entry which is preliminary data.</text>
</comment>
<dbReference type="Pfam" id="PF00162">
    <property type="entry name" value="PGK"/>
    <property type="match status" value="1"/>
</dbReference>
<evidence type="ECO:0000256" key="6">
    <source>
        <dbReference type="ARBA" id="ARBA00022840"/>
    </source>
</evidence>
<comment type="catalytic activity">
    <reaction evidence="1">
        <text>(2R)-3-phosphoglycerate + ATP = (2R)-3-phospho-glyceroyl phosphate + ADP</text>
        <dbReference type="Rhea" id="RHEA:14801"/>
        <dbReference type="ChEBI" id="CHEBI:30616"/>
        <dbReference type="ChEBI" id="CHEBI:57604"/>
        <dbReference type="ChEBI" id="CHEBI:58272"/>
        <dbReference type="ChEBI" id="CHEBI:456216"/>
        <dbReference type="EC" id="2.7.2.3"/>
    </reaction>
</comment>
<organism evidence="7">
    <name type="scientific">marine sediment metagenome</name>
    <dbReference type="NCBI Taxonomy" id="412755"/>
    <lineage>
        <taxon>unclassified sequences</taxon>
        <taxon>metagenomes</taxon>
        <taxon>ecological metagenomes</taxon>
    </lineage>
</organism>
<dbReference type="InterPro" id="IPR036043">
    <property type="entry name" value="Phosphoglycerate_kinase_sf"/>
</dbReference>
<dbReference type="AlphaFoldDB" id="X1M4N0"/>
<dbReference type="PANTHER" id="PTHR11406">
    <property type="entry name" value="PHOSPHOGLYCERATE KINASE"/>
    <property type="match status" value="1"/>
</dbReference>
<dbReference type="GO" id="GO:0006096">
    <property type="term" value="P:glycolytic process"/>
    <property type="evidence" value="ECO:0007669"/>
    <property type="project" value="InterPro"/>
</dbReference>
<dbReference type="GO" id="GO:0004618">
    <property type="term" value="F:phosphoglycerate kinase activity"/>
    <property type="evidence" value="ECO:0007669"/>
    <property type="project" value="UniProtKB-EC"/>
</dbReference>
<dbReference type="PANTHER" id="PTHR11406:SF23">
    <property type="entry name" value="PHOSPHOGLYCERATE KINASE 1, CHLOROPLASTIC-RELATED"/>
    <property type="match status" value="1"/>
</dbReference>
<evidence type="ECO:0000256" key="5">
    <source>
        <dbReference type="ARBA" id="ARBA00022777"/>
    </source>
</evidence>
<dbReference type="Gene3D" id="3.40.50.1260">
    <property type="entry name" value="Phosphoglycerate kinase, N-terminal domain"/>
    <property type="match status" value="1"/>
</dbReference>
<gene>
    <name evidence="7" type="ORF">S03H2_69964</name>
</gene>
<accession>X1M4N0</accession>
<evidence type="ECO:0000256" key="1">
    <source>
        <dbReference type="ARBA" id="ARBA00000642"/>
    </source>
</evidence>
<dbReference type="GO" id="GO:0043531">
    <property type="term" value="F:ADP binding"/>
    <property type="evidence" value="ECO:0007669"/>
    <property type="project" value="TreeGrafter"/>
</dbReference>
<keyword evidence="6" id="KW-0067">ATP-binding</keyword>
<proteinExistence type="predicted"/>
<dbReference type="GO" id="GO:0006094">
    <property type="term" value="P:gluconeogenesis"/>
    <property type="evidence" value="ECO:0007669"/>
    <property type="project" value="TreeGrafter"/>
</dbReference>
<evidence type="ECO:0000256" key="4">
    <source>
        <dbReference type="ARBA" id="ARBA00022741"/>
    </source>
</evidence>
<dbReference type="GO" id="GO:0005829">
    <property type="term" value="C:cytosol"/>
    <property type="evidence" value="ECO:0007669"/>
    <property type="project" value="TreeGrafter"/>
</dbReference>
<evidence type="ECO:0000256" key="3">
    <source>
        <dbReference type="ARBA" id="ARBA00022679"/>
    </source>
</evidence>
<evidence type="ECO:0000256" key="2">
    <source>
        <dbReference type="ARBA" id="ARBA00013061"/>
    </source>
</evidence>
<dbReference type="InterPro" id="IPR015824">
    <property type="entry name" value="Phosphoglycerate_kinase_N"/>
</dbReference>
<sequence>MAGLGDLYVNDAFSVSHRVHASVVAITKLIPSYAGLRFEAEIKNLSRVMEEYKRPF</sequence>
<feature type="non-terminal residue" evidence="7">
    <location>
        <position position="56"/>
    </location>
</feature>
<dbReference type="EC" id="2.7.2.3" evidence="2"/>
<keyword evidence="5" id="KW-0418">Kinase</keyword>
<name>X1M4N0_9ZZZZ</name>
<dbReference type="GO" id="GO:0005524">
    <property type="term" value="F:ATP binding"/>
    <property type="evidence" value="ECO:0007669"/>
    <property type="project" value="UniProtKB-KW"/>
</dbReference>
<dbReference type="PRINTS" id="PR00477">
    <property type="entry name" value="PHGLYCKINASE"/>
</dbReference>
<evidence type="ECO:0000313" key="7">
    <source>
        <dbReference type="EMBL" id="GAI01334.1"/>
    </source>
</evidence>
<dbReference type="EMBL" id="BARU01046353">
    <property type="protein sequence ID" value="GAI01334.1"/>
    <property type="molecule type" value="Genomic_DNA"/>
</dbReference>
<reference evidence="7" key="1">
    <citation type="journal article" date="2014" name="Front. Microbiol.">
        <title>High frequency of phylogenetically diverse reductive dehalogenase-homologous genes in deep subseafloor sedimentary metagenomes.</title>
        <authorList>
            <person name="Kawai M."/>
            <person name="Futagami T."/>
            <person name="Toyoda A."/>
            <person name="Takaki Y."/>
            <person name="Nishi S."/>
            <person name="Hori S."/>
            <person name="Arai W."/>
            <person name="Tsubouchi T."/>
            <person name="Morono Y."/>
            <person name="Uchiyama I."/>
            <person name="Ito T."/>
            <person name="Fujiyama A."/>
            <person name="Inagaki F."/>
            <person name="Takami H."/>
        </authorList>
    </citation>
    <scope>NUCLEOTIDE SEQUENCE</scope>
    <source>
        <strain evidence="7">Expedition CK06-06</strain>
    </source>
</reference>
<keyword evidence="3" id="KW-0808">Transferase</keyword>
<keyword evidence="4" id="KW-0547">Nucleotide-binding</keyword>
<dbReference type="SUPFAM" id="SSF53748">
    <property type="entry name" value="Phosphoglycerate kinase"/>
    <property type="match status" value="1"/>
</dbReference>
<protein>
    <recommendedName>
        <fullName evidence="2">phosphoglycerate kinase</fullName>
        <ecNumber evidence="2">2.7.2.3</ecNumber>
    </recommendedName>
</protein>
<dbReference type="InterPro" id="IPR001576">
    <property type="entry name" value="Phosphoglycerate_kinase"/>
</dbReference>